<organism evidence="1 2">
    <name type="scientific">Desulfosarcina widdelii</name>
    <dbReference type="NCBI Taxonomy" id="947919"/>
    <lineage>
        <taxon>Bacteria</taxon>
        <taxon>Pseudomonadati</taxon>
        <taxon>Thermodesulfobacteriota</taxon>
        <taxon>Desulfobacteria</taxon>
        <taxon>Desulfobacterales</taxon>
        <taxon>Desulfosarcinaceae</taxon>
        <taxon>Desulfosarcina</taxon>
    </lineage>
</organism>
<keyword evidence="2" id="KW-1185">Reference proteome</keyword>
<dbReference type="KEGG" id="dwd:DSCW_08550"/>
<dbReference type="RefSeq" id="WP_155302548.1">
    <property type="nucleotide sequence ID" value="NZ_AP021875.1"/>
</dbReference>
<evidence type="ECO:0000313" key="1">
    <source>
        <dbReference type="EMBL" id="BBO73438.1"/>
    </source>
</evidence>
<protein>
    <submittedName>
        <fullName evidence="1">Uncharacterized protein</fullName>
    </submittedName>
</protein>
<dbReference type="AlphaFoldDB" id="A0A5K7YXV1"/>
<name>A0A5K7YXV1_9BACT</name>
<gene>
    <name evidence="1" type="ORF">DSCW_08550</name>
</gene>
<proteinExistence type="predicted"/>
<dbReference type="Proteomes" id="UP000427769">
    <property type="component" value="Chromosome"/>
</dbReference>
<sequence>MSNISQEDIGLVLDFMKERKSDFERFLSEDRGLSAHAATFILEDLEFHLKHEQVES</sequence>
<accession>A0A5K7YXV1</accession>
<reference evidence="1 2" key="1">
    <citation type="submission" date="2019-11" db="EMBL/GenBank/DDBJ databases">
        <title>Comparative genomics of hydrocarbon-degrading Desulfosarcina strains.</title>
        <authorList>
            <person name="Watanabe M."/>
            <person name="Kojima H."/>
            <person name="Fukui M."/>
        </authorList>
    </citation>
    <scope>NUCLEOTIDE SEQUENCE [LARGE SCALE GENOMIC DNA]</scope>
    <source>
        <strain evidence="1 2">PP31</strain>
    </source>
</reference>
<evidence type="ECO:0000313" key="2">
    <source>
        <dbReference type="Proteomes" id="UP000427769"/>
    </source>
</evidence>
<dbReference type="EMBL" id="AP021875">
    <property type="protein sequence ID" value="BBO73438.1"/>
    <property type="molecule type" value="Genomic_DNA"/>
</dbReference>